<evidence type="ECO:0000313" key="8">
    <source>
        <dbReference type="EMBL" id="TDP88427.1"/>
    </source>
</evidence>
<dbReference type="RefSeq" id="WP_133606037.1">
    <property type="nucleotide sequence ID" value="NZ_SNXW01000001.1"/>
</dbReference>
<keyword evidence="9" id="KW-1185">Reference proteome</keyword>
<gene>
    <name evidence="8" type="ORF">EV672_101576</name>
</gene>
<proteinExistence type="predicted"/>
<keyword evidence="4 6" id="KW-0472">Membrane</keyword>
<feature type="domain" description="Lipopolysaccharide assembly protein A" evidence="7">
    <location>
        <begin position="22"/>
        <end position="73"/>
    </location>
</feature>
<evidence type="ECO:0000256" key="1">
    <source>
        <dbReference type="ARBA" id="ARBA00022475"/>
    </source>
</evidence>
<dbReference type="Pfam" id="PF06305">
    <property type="entry name" value="LapA_dom"/>
    <property type="match status" value="1"/>
</dbReference>
<evidence type="ECO:0000259" key="7">
    <source>
        <dbReference type="Pfam" id="PF06305"/>
    </source>
</evidence>
<feature type="transmembrane region" description="Helical" evidence="6">
    <location>
        <begin position="42"/>
        <end position="65"/>
    </location>
</feature>
<feature type="region of interest" description="Disordered" evidence="5">
    <location>
        <begin position="75"/>
        <end position="124"/>
    </location>
</feature>
<evidence type="ECO:0000256" key="5">
    <source>
        <dbReference type="SAM" id="MobiDB-lite"/>
    </source>
</evidence>
<feature type="compositionally biased region" description="Pro residues" evidence="5">
    <location>
        <begin position="104"/>
        <end position="124"/>
    </location>
</feature>
<sequence>MRALTWLWRGLLFFVLFAFALNNQHLVELKWMFGWHWQGPIVFVVLGVFALGCATGVLSMVPSWWRHRRDARTRQLLMPEPVPGTAKSSGKAGTGNASDAAGPPSLPSELPFPPDMPAPRKPAK</sequence>
<organism evidence="8 9">
    <name type="scientific">Aquabacterium commune</name>
    <dbReference type="NCBI Taxonomy" id="70586"/>
    <lineage>
        <taxon>Bacteria</taxon>
        <taxon>Pseudomonadati</taxon>
        <taxon>Pseudomonadota</taxon>
        <taxon>Betaproteobacteria</taxon>
        <taxon>Burkholderiales</taxon>
        <taxon>Aquabacterium</taxon>
    </lineage>
</organism>
<keyword evidence="1" id="KW-1003">Cell membrane</keyword>
<dbReference type="AlphaFoldDB" id="A0A4R6RQH0"/>
<dbReference type="GO" id="GO:0005886">
    <property type="term" value="C:plasma membrane"/>
    <property type="evidence" value="ECO:0007669"/>
    <property type="project" value="InterPro"/>
</dbReference>
<dbReference type="OrthoDB" id="9154783at2"/>
<name>A0A4R6RQH0_9BURK</name>
<dbReference type="Proteomes" id="UP000294593">
    <property type="component" value="Unassembled WGS sequence"/>
</dbReference>
<reference evidence="8 9" key="1">
    <citation type="submission" date="2019-03" db="EMBL/GenBank/DDBJ databases">
        <title>Genomic Encyclopedia of Type Strains, Phase IV (KMG-IV): sequencing the most valuable type-strain genomes for metagenomic binning, comparative biology and taxonomic classification.</title>
        <authorList>
            <person name="Goeker M."/>
        </authorList>
    </citation>
    <scope>NUCLEOTIDE SEQUENCE [LARGE SCALE GENOMIC DNA]</scope>
    <source>
        <strain evidence="8 9">DSM 11901</strain>
    </source>
</reference>
<dbReference type="EMBL" id="SNXW01000001">
    <property type="protein sequence ID" value="TDP88427.1"/>
    <property type="molecule type" value="Genomic_DNA"/>
</dbReference>
<protein>
    <submittedName>
        <fullName evidence="8">Uncharacterized protein DUF1049</fullName>
    </submittedName>
</protein>
<keyword evidence="2 6" id="KW-0812">Transmembrane</keyword>
<comment type="caution">
    <text evidence="8">The sequence shown here is derived from an EMBL/GenBank/DDBJ whole genome shotgun (WGS) entry which is preliminary data.</text>
</comment>
<dbReference type="InterPro" id="IPR010445">
    <property type="entry name" value="LapA_dom"/>
</dbReference>
<evidence type="ECO:0000256" key="4">
    <source>
        <dbReference type="ARBA" id="ARBA00023136"/>
    </source>
</evidence>
<evidence type="ECO:0000256" key="2">
    <source>
        <dbReference type="ARBA" id="ARBA00022692"/>
    </source>
</evidence>
<evidence type="ECO:0000256" key="3">
    <source>
        <dbReference type="ARBA" id="ARBA00022989"/>
    </source>
</evidence>
<evidence type="ECO:0000313" key="9">
    <source>
        <dbReference type="Proteomes" id="UP000294593"/>
    </source>
</evidence>
<evidence type="ECO:0000256" key="6">
    <source>
        <dbReference type="SAM" id="Phobius"/>
    </source>
</evidence>
<keyword evidence="3 6" id="KW-1133">Transmembrane helix</keyword>
<accession>A0A4R6RQH0</accession>